<dbReference type="InterPro" id="IPR002557">
    <property type="entry name" value="Chitin-bd_dom"/>
</dbReference>
<dbReference type="SUPFAM" id="SSF57625">
    <property type="entry name" value="Invertebrate chitin-binding proteins"/>
    <property type="match status" value="2"/>
</dbReference>
<reference evidence="11 12" key="2">
    <citation type="journal article" date="2022" name="Mol. Biol. Evol.">
        <title>Comparative Genomics Reveals Insights into the Divergent Evolution of Astigmatic Mites and Household Pest Adaptations.</title>
        <authorList>
            <person name="Xiong Q."/>
            <person name="Wan A.T."/>
            <person name="Liu X."/>
            <person name="Fung C.S."/>
            <person name="Xiao X."/>
            <person name="Malainual N."/>
            <person name="Hou J."/>
            <person name="Wang L."/>
            <person name="Wang M."/>
            <person name="Yang K.Y."/>
            <person name="Cui Y."/>
            <person name="Leung E.L."/>
            <person name="Nong W."/>
            <person name="Shin S.K."/>
            <person name="Au S.W."/>
            <person name="Jeong K.Y."/>
            <person name="Chew F.T."/>
            <person name="Hui J.H."/>
            <person name="Leung T.F."/>
            <person name="Tungtrongchitr A."/>
            <person name="Zhong N."/>
            <person name="Liu Z."/>
            <person name="Tsui S.K."/>
        </authorList>
    </citation>
    <scope>NUCLEOTIDE SEQUENCE [LARGE SCALE GENOMIC DNA]</scope>
    <source>
        <strain evidence="11">Derp</strain>
    </source>
</reference>
<proteinExistence type="inferred from homology"/>
<accession>A0ABQ8JG64</accession>
<dbReference type="InterPro" id="IPR002657">
    <property type="entry name" value="BilAc:Na_symport/Acr3"/>
</dbReference>
<feature type="compositionally biased region" description="Gly residues" evidence="7">
    <location>
        <begin position="338"/>
        <end position="368"/>
    </location>
</feature>
<dbReference type="InterPro" id="IPR004710">
    <property type="entry name" value="Bilac:Na_transpt"/>
</dbReference>
<feature type="region of interest" description="Disordered" evidence="7">
    <location>
        <begin position="1038"/>
        <end position="1108"/>
    </location>
</feature>
<evidence type="ECO:0000256" key="2">
    <source>
        <dbReference type="ARBA" id="ARBA00006528"/>
    </source>
</evidence>
<feature type="compositionally biased region" description="Low complexity" evidence="7">
    <location>
        <begin position="290"/>
        <end position="302"/>
    </location>
</feature>
<feature type="compositionally biased region" description="Gly residues" evidence="7">
    <location>
        <begin position="177"/>
        <end position="189"/>
    </location>
</feature>
<feature type="transmembrane region" description="Helical" evidence="8">
    <location>
        <begin position="1386"/>
        <end position="1405"/>
    </location>
</feature>
<keyword evidence="5 8" id="KW-1133">Transmembrane helix</keyword>
<evidence type="ECO:0000256" key="4">
    <source>
        <dbReference type="ARBA" id="ARBA00022847"/>
    </source>
</evidence>
<dbReference type="Gene3D" id="2.170.140.10">
    <property type="entry name" value="Chitin binding domain"/>
    <property type="match status" value="2"/>
</dbReference>
<dbReference type="SMART" id="SM00494">
    <property type="entry name" value="ChtBD2"/>
    <property type="match status" value="2"/>
</dbReference>
<evidence type="ECO:0000256" key="5">
    <source>
        <dbReference type="ARBA" id="ARBA00022989"/>
    </source>
</evidence>
<feature type="chain" id="PRO_5046733308" description="Chitin-binding type-2 domain-containing protein" evidence="9">
    <location>
        <begin position="21"/>
        <end position="1534"/>
    </location>
</feature>
<dbReference type="Proteomes" id="UP000887458">
    <property type="component" value="Unassembled WGS sequence"/>
</dbReference>
<feature type="transmembrane region" description="Helical" evidence="8">
    <location>
        <begin position="1227"/>
        <end position="1250"/>
    </location>
</feature>
<feature type="compositionally biased region" description="Gly residues" evidence="7">
    <location>
        <begin position="217"/>
        <end position="245"/>
    </location>
</feature>
<feature type="transmembrane region" description="Helical" evidence="8">
    <location>
        <begin position="1352"/>
        <end position="1374"/>
    </location>
</feature>
<feature type="compositionally biased region" description="Polar residues" evidence="7">
    <location>
        <begin position="833"/>
        <end position="844"/>
    </location>
</feature>
<evidence type="ECO:0000259" key="10">
    <source>
        <dbReference type="PROSITE" id="PS50940"/>
    </source>
</evidence>
<feature type="compositionally biased region" description="Polar residues" evidence="7">
    <location>
        <begin position="110"/>
        <end position="122"/>
    </location>
</feature>
<evidence type="ECO:0000256" key="1">
    <source>
        <dbReference type="ARBA" id="ARBA00004141"/>
    </source>
</evidence>
<evidence type="ECO:0000256" key="7">
    <source>
        <dbReference type="SAM" id="MobiDB-lite"/>
    </source>
</evidence>
<organism evidence="11 12">
    <name type="scientific">Dermatophagoides pteronyssinus</name>
    <name type="common">European house dust mite</name>
    <dbReference type="NCBI Taxonomy" id="6956"/>
    <lineage>
        <taxon>Eukaryota</taxon>
        <taxon>Metazoa</taxon>
        <taxon>Ecdysozoa</taxon>
        <taxon>Arthropoda</taxon>
        <taxon>Chelicerata</taxon>
        <taxon>Arachnida</taxon>
        <taxon>Acari</taxon>
        <taxon>Acariformes</taxon>
        <taxon>Sarcoptiformes</taxon>
        <taxon>Astigmata</taxon>
        <taxon>Psoroptidia</taxon>
        <taxon>Analgoidea</taxon>
        <taxon>Pyroglyphidae</taxon>
        <taxon>Dermatophagoidinae</taxon>
        <taxon>Dermatophagoides</taxon>
    </lineage>
</organism>
<dbReference type="Gene3D" id="1.20.1530.20">
    <property type="match status" value="1"/>
</dbReference>
<feature type="compositionally biased region" description="Polar residues" evidence="7">
    <location>
        <begin position="883"/>
        <end position="934"/>
    </location>
</feature>
<feature type="region of interest" description="Disordered" evidence="7">
    <location>
        <begin position="644"/>
        <end position="1018"/>
    </location>
</feature>
<dbReference type="EMBL" id="NJHN03000039">
    <property type="protein sequence ID" value="KAH9421583.1"/>
    <property type="molecule type" value="Genomic_DNA"/>
</dbReference>
<feature type="compositionally biased region" description="Low complexity" evidence="7">
    <location>
        <begin position="949"/>
        <end position="961"/>
    </location>
</feature>
<feature type="transmembrane region" description="Helical" evidence="8">
    <location>
        <begin position="1322"/>
        <end position="1340"/>
    </location>
</feature>
<feature type="compositionally biased region" description="Gly residues" evidence="7">
    <location>
        <begin position="200"/>
        <end position="210"/>
    </location>
</feature>
<dbReference type="InterPro" id="IPR038770">
    <property type="entry name" value="Na+/solute_symporter_sf"/>
</dbReference>
<comment type="caution">
    <text evidence="11">The sequence shown here is derived from an EMBL/GenBank/DDBJ whole genome shotgun (WGS) entry which is preliminary data.</text>
</comment>
<feature type="compositionally biased region" description="Polar residues" evidence="7">
    <location>
        <begin position="853"/>
        <end position="874"/>
    </location>
</feature>
<evidence type="ECO:0000313" key="12">
    <source>
        <dbReference type="Proteomes" id="UP000887458"/>
    </source>
</evidence>
<comment type="similarity">
    <text evidence="2">Belongs to the bile acid:sodium symporter (BASS) (TC 2.A.28) family.</text>
</comment>
<feature type="compositionally biased region" description="Polar residues" evidence="7">
    <location>
        <begin position="686"/>
        <end position="695"/>
    </location>
</feature>
<sequence length="1534" mass="160958">MFSIKIFIIHFLMIITTLLSTFNNNIVYANEFNEIWQPQAAQLKREVFRGQNYHYQRGYELSRLRYENRLRTDPNAAKPKAFFLREYHQGRDVPREILRLTQGGLISEHPLTTTTKQSNSGGHDSDMKTMSDYQQQLFATKAALKAAIQSGDKDFSILDYLNKMKAKIDSDRRQQNSGGGGGASGGGRPSGNNVLIPTTGGAGTGGGMSGGNHPDQGSGGSNAGQSGGGGGVSSSPGGGAGGGSGSPADDYLNKISRLYPHLFPGHTGQGIPGARPSGGGGSGSSGYGPGSSDDGSGRPSGDSDGGNTGSGNRPGGGGSGGGSGPGSSAGSGAPYADGGSGGGSYSPSGGGSGSPSGQYGGGGSGSASGLGIRPAPLPPSYISPIGNRTGTYPPVPTLGTPASAYPARFPGLFHICQRDGRMDSFLCPNGTLFHQKVMTCDWWYLVNCPASPSYYYLNGRIGVLPPLPATTRRQGLKGPKYYRGGGGGGDISQSGLAGGVRQNNIRPMPARYNVARPNMVNTRYPGQKQQSGQYWQGDNDNTVDSEPPSYGGVQGTPGVDFPNYEKIPNTGFSCNGVPYEPGMYADEQTQCQAYHVCFQGRKESFLCGVGTVFNQAILACDYWHAVDCSRSRQFYSVNEELGKAGAEPSQQGGQAASLRGPNGPSFSASGPKGPSFSGAGPRGPSYSASGPTGPSFNAAGPTGPSFSSNGPTGPSFSASGPTGPSFSASGPTGPSFSSNGPTGPSFSASGPTGPSYNAAGPTGPSFSASGPTGPSYNAAGPAGPSAGLRGPSGPSYSSKQKGPSYNSAGPSGSSSIESGSPGTSSEVEGSVGPSYQSEGSTGPSFQAEGPTGPSFSATGPTGPSFSATGPTGPSFQAEGPTGPSFSATGPTGPSFTATGPTGPSFTATGPTGPSFTATGPTGPSFTATGPTGPSFQAEGPTGPSFSSNGPTGPSFSVSGSSGPSGFGPGTTQMKSDSDMEVESGNLQIQPQKPSRPRGRGRGQAGRHEIPPSVGGLDVELMSQPVQMILRPMPMSVRPMQAPRYSPSTSGLHAPMNRPQGPRYSPSTSGLRAPMSRPQSSKYNPSTSGLRARPQQSPSRYNTGSQGQSFRMIQQQKQQQFDNTQQKIDQLAIIIRLALLFCCFLQSTKTETISSIETRIIESSISNIIDKIIIMKILIKIIQYYNHHHHHIIENIITDGTELFNTSTNTTAKIIVKATPLLKLIHDYLLVILLISVMFSMGCGVTIFEVWNHLRRPTAVLVCIAAQFFLVPFIGYLIITLLELEVLHSTGLLILACCPGGVTSNIFTFLADGDLPLSITMTSVATIAALLLMPLNVWLYGRNLETNNLVIPYMEMSITLILVTIPVIIGMIINWRLPKYTPYITKIGVFAGFGIICFCQSLEVIIFPDIFFGVPYRLYTAVILLPAFSFMAGYIFAKIFRLDNKICRTIGIEIVIFAVTIGYKMIKRLAFNQLHKDFQQVNQTTNEKFKKNINNDENDNRIINVNDDDEMNIIKERLLLVNEQNVKQFQIINQR</sequence>
<dbReference type="Pfam" id="PF01607">
    <property type="entry name" value="CBM_14"/>
    <property type="match status" value="2"/>
</dbReference>
<feature type="domain" description="Chitin-binding type-2" evidence="10">
    <location>
        <begin position="571"/>
        <end position="630"/>
    </location>
</feature>
<feature type="region of interest" description="Disordered" evidence="7">
    <location>
        <begin position="108"/>
        <end position="128"/>
    </location>
</feature>
<feature type="compositionally biased region" description="Polar residues" evidence="7">
    <location>
        <begin position="1076"/>
        <end position="1108"/>
    </location>
</feature>
<feature type="compositionally biased region" description="Polar residues" evidence="7">
    <location>
        <begin position="764"/>
        <end position="775"/>
    </location>
</feature>
<evidence type="ECO:0000256" key="8">
    <source>
        <dbReference type="SAM" id="Phobius"/>
    </source>
</evidence>
<name>A0ABQ8JG64_DERPT</name>
<keyword evidence="4" id="KW-0769">Symport</keyword>
<evidence type="ECO:0000256" key="9">
    <source>
        <dbReference type="SAM" id="SignalP"/>
    </source>
</evidence>
<keyword evidence="12" id="KW-1185">Reference proteome</keyword>
<feature type="transmembrane region" description="Helical" evidence="8">
    <location>
        <begin position="1257"/>
        <end position="1278"/>
    </location>
</feature>
<feature type="transmembrane region" description="Helical" evidence="8">
    <location>
        <begin position="1290"/>
        <end position="1310"/>
    </location>
</feature>
<evidence type="ECO:0000313" key="11">
    <source>
        <dbReference type="EMBL" id="KAH9421583.1"/>
    </source>
</evidence>
<feature type="compositionally biased region" description="Gly residues" evidence="7">
    <location>
        <begin position="303"/>
        <end position="329"/>
    </location>
</feature>
<dbReference type="Pfam" id="PF01758">
    <property type="entry name" value="SBF"/>
    <property type="match status" value="1"/>
</dbReference>
<feature type="compositionally biased region" description="Low complexity" evidence="7">
    <location>
        <begin position="802"/>
        <end position="825"/>
    </location>
</feature>
<keyword evidence="3 8" id="KW-0812">Transmembrane</keyword>
<evidence type="ECO:0000256" key="3">
    <source>
        <dbReference type="ARBA" id="ARBA00022692"/>
    </source>
</evidence>
<comment type="subcellular location">
    <subcellularLocation>
        <location evidence="1">Membrane</location>
        <topology evidence="1">Multi-pass membrane protein</topology>
    </subcellularLocation>
</comment>
<keyword evidence="6 8" id="KW-0472">Membrane</keyword>
<dbReference type="PANTHER" id="PTHR10361">
    <property type="entry name" value="SODIUM-BILE ACID COTRANSPORTER"/>
    <property type="match status" value="1"/>
</dbReference>
<dbReference type="InterPro" id="IPR036508">
    <property type="entry name" value="Chitin-bd_dom_sf"/>
</dbReference>
<dbReference type="PANTHER" id="PTHR10361:SF28">
    <property type="entry name" value="P3 PROTEIN-RELATED"/>
    <property type="match status" value="1"/>
</dbReference>
<gene>
    <name evidence="11" type="ORF">DERP_008984</name>
</gene>
<protein>
    <recommendedName>
        <fullName evidence="10">Chitin-binding type-2 domain-containing protein</fullName>
    </recommendedName>
</protein>
<feature type="region of interest" description="Disordered" evidence="7">
    <location>
        <begin position="169"/>
        <end position="385"/>
    </location>
</feature>
<dbReference type="PROSITE" id="PS50940">
    <property type="entry name" value="CHIT_BIND_II"/>
    <property type="match status" value="1"/>
</dbReference>
<feature type="signal peptide" evidence="9">
    <location>
        <begin position="1"/>
        <end position="20"/>
    </location>
</feature>
<feature type="transmembrane region" description="Helical" evidence="8">
    <location>
        <begin position="1417"/>
        <end position="1436"/>
    </location>
</feature>
<keyword evidence="4" id="KW-0813">Transport</keyword>
<feature type="compositionally biased region" description="Polar residues" evidence="7">
    <location>
        <begin position="704"/>
        <end position="755"/>
    </location>
</feature>
<keyword evidence="9" id="KW-0732">Signal</keyword>
<feature type="compositionally biased region" description="Gly residues" evidence="7">
    <location>
        <begin position="267"/>
        <end position="289"/>
    </location>
</feature>
<reference evidence="11 12" key="1">
    <citation type="journal article" date="2018" name="J. Allergy Clin. Immunol.">
        <title>High-quality assembly of Dermatophagoides pteronyssinus genome and transcriptome reveals a wide range of novel allergens.</title>
        <authorList>
            <person name="Liu X.Y."/>
            <person name="Yang K.Y."/>
            <person name="Wang M.Q."/>
            <person name="Kwok J.S."/>
            <person name="Zeng X."/>
            <person name="Yang Z."/>
            <person name="Xiao X.J."/>
            <person name="Lau C.P."/>
            <person name="Li Y."/>
            <person name="Huang Z.M."/>
            <person name="Ba J.G."/>
            <person name="Yim A.K."/>
            <person name="Ouyang C.Y."/>
            <person name="Ngai S.M."/>
            <person name="Chan T.F."/>
            <person name="Leung E.L."/>
            <person name="Liu L."/>
            <person name="Liu Z.G."/>
            <person name="Tsui S.K."/>
        </authorList>
    </citation>
    <scope>NUCLEOTIDE SEQUENCE [LARGE SCALE GENOMIC DNA]</scope>
    <source>
        <strain evidence="11">Derp</strain>
    </source>
</reference>
<evidence type="ECO:0000256" key="6">
    <source>
        <dbReference type="ARBA" id="ARBA00023136"/>
    </source>
</evidence>